<dbReference type="Gene3D" id="3.40.50.300">
    <property type="entry name" value="P-loop containing nucleotide triphosphate hydrolases"/>
    <property type="match status" value="1"/>
</dbReference>
<dbReference type="GO" id="GO:0006281">
    <property type="term" value="P:DNA repair"/>
    <property type="evidence" value="ECO:0007669"/>
    <property type="project" value="UniProtKB-KW"/>
</dbReference>
<keyword evidence="4" id="KW-0234">DNA repair</keyword>
<name>A0A6J1SYZ2_FRAOC</name>
<evidence type="ECO:0000256" key="1">
    <source>
        <dbReference type="ARBA" id="ARBA00004123"/>
    </source>
</evidence>
<sequence>MSKMSTCYLVCARSRHIPIELPHLQDVVLGRCPETQIVDKRCSKTQLTFRADLINRSATVKQTGPNLSAVNGSPLGRNCEKIVHDGAVVQFLLGQYEHWVRFTPEPKSSAASTKRSSNSGESMDSKKHCGSSSRINDLSDSSVLVKKAEKSMWHSVDGGRLLVYECQGTCPSEKVAAYDMDGTLIITKSGKVFPQYPDDWKILWPEIPTKLQKLQKDGYKIVIFTNQAGISRGKTSAKEIQQKIEKIVATLNIPMQAFVATGDTIFRKPAPGMWDFLLKQWNGRQEVDITNSFYCGDAAGRPENWAPKKKKDFSSSDRLFAKNLGLKFYTPEEHFLGQKAVQVNFPEFDPSEMPEADAPLVDPPHSSVTSSNQELLLLVGFPGSGKSFLCREYLLPAGYSHVNRDTLGSWQKCVSATKAALEAGKSVVVDNTNPDPESRVRFVEVASKLKIPCRCAIVGDSITRARHNNKFRELIGEIHDPISEMIMNSHKSKYKEPQLSEGYEEIIRINFKPKFRTKEHEHLYKMYLLDKY</sequence>
<dbReference type="SUPFAM" id="SSF56784">
    <property type="entry name" value="HAD-like"/>
    <property type="match status" value="1"/>
</dbReference>
<dbReference type="InterPro" id="IPR027417">
    <property type="entry name" value="P-loop_NTPase"/>
</dbReference>
<evidence type="ECO:0000256" key="2">
    <source>
        <dbReference type="ARBA" id="ARBA00022763"/>
    </source>
</evidence>
<gene>
    <name evidence="9" type="primary">LOC113210076</name>
</gene>
<feature type="domain" description="PNK FHA" evidence="7">
    <location>
        <begin position="7"/>
        <end position="75"/>
    </location>
</feature>
<evidence type="ECO:0000259" key="7">
    <source>
        <dbReference type="Pfam" id="PF17913"/>
    </source>
</evidence>
<keyword evidence="2" id="KW-0227">DNA damage</keyword>
<dbReference type="GO" id="GO:0046403">
    <property type="term" value="F:polynucleotide 3'-phosphatase activity"/>
    <property type="evidence" value="ECO:0007669"/>
    <property type="project" value="InterPro"/>
</dbReference>
<dbReference type="KEGG" id="foc:113210076"/>
<evidence type="ECO:0000256" key="5">
    <source>
        <dbReference type="ARBA" id="ARBA00023242"/>
    </source>
</evidence>
<comment type="subcellular location">
    <subcellularLocation>
        <location evidence="1">Nucleus</location>
    </subcellularLocation>
</comment>
<dbReference type="PANTHER" id="PTHR12083">
    <property type="entry name" value="BIFUNCTIONAL POLYNUCLEOTIDE PHOSPHATASE/KINASE"/>
    <property type="match status" value="1"/>
</dbReference>
<organism evidence="8 9">
    <name type="scientific">Frankliniella occidentalis</name>
    <name type="common">Western flower thrips</name>
    <name type="synonym">Euthrips occidentalis</name>
    <dbReference type="NCBI Taxonomy" id="133901"/>
    <lineage>
        <taxon>Eukaryota</taxon>
        <taxon>Metazoa</taxon>
        <taxon>Ecdysozoa</taxon>
        <taxon>Arthropoda</taxon>
        <taxon>Hexapoda</taxon>
        <taxon>Insecta</taxon>
        <taxon>Pterygota</taxon>
        <taxon>Neoptera</taxon>
        <taxon>Paraneoptera</taxon>
        <taxon>Thysanoptera</taxon>
        <taxon>Terebrantia</taxon>
        <taxon>Thripoidea</taxon>
        <taxon>Thripidae</taxon>
        <taxon>Frankliniella</taxon>
    </lineage>
</organism>
<dbReference type="NCBIfam" id="TIGR01664">
    <property type="entry name" value="DNA-3'-Pase"/>
    <property type="match status" value="1"/>
</dbReference>
<feature type="compositionally biased region" description="Low complexity" evidence="6">
    <location>
        <begin position="107"/>
        <end position="119"/>
    </location>
</feature>
<dbReference type="GeneID" id="113210076"/>
<evidence type="ECO:0000256" key="4">
    <source>
        <dbReference type="ARBA" id="ARBA00023204"/>
    </source>
</evidence>
<dbReference type="Gene3D" id="3.40.50.1000">
    <property type="entry name" value="HAD superfamily/HAD-like"/>
    <property type="match status" value="1"/>
</dbReference>
<dbReference type="CDD" id="cd01625">
    <property type="entry name" value="HAD_PNP"/>
    <property type="match status" value="1"/>
</dbReference>
<dbReference type="CTD" id="11284"/>
<dbReference type="InterPro" id="IPR006551">
    <property type="entry name" value="Polynucleotide_phosphatase"/>
</dbReference>
<dbReference type="FunFam" id="3.40.50.1000:FF:000078">
    <property type="entry name" value="Bifunctional polynucleotide phosphatase/kinase"/>
    <property type="match status" value="1"/>
</dbReference>
<dbReference type="FunFam" id="3.40.50.300:FF:000737">
    <property type="entry name" value="Bifunctional polynucleotide phosphatase/kinase"/>
    <property type="match status" value="1"/>
</dbReference>
<dbReference type="InterPro" id="IPR006549">
    <property type="entry name" value="HAD-SF_hydro_IIIA"/>
</dbReference>
<dbReference type="InterPro" id="IPR041388">
    <property type="entry name" value="FHA_2"/>
</dbReference>
<dbReference type="Pfam" id="PF08645">
    <property type="entry name" value="PNK3P"/>
    <property type="match status" value="1"/>
</dbReference>
<evidence type="ECO:0000256" key="3">
    <source>
        <dbReference type="ARBA" id="ARBA00022801"/>
    </source>
</evidence>
<evidence type="ECO:0000313" key="8">
    <source>
        <dbReference type="Proteomes" id="UP000504606"/>
    </source>
</evidence>
<dbReference type="InterPro" id="IPR023214">
    <property type="entry name" value="HAD_sf"/>
</dbReference>
<dbReference type="Gene3D" id="2.60.200.20">
    <property type="match status" value="1"/>
</dbReference>
<dbReference type="GO" id="GO:0003690">
    <property type="term" value="F:double-stranded DNA binding"/>
    <property type="evidence" value="ECO:0007669"/>
    <property type="project" value="TreeGrafter"/>
</dbReference>
<accession>A0A6J1SYZ2</accession>
<dbReference type="NCBIfam" id="TIGR01663">
    <property type="entry name" value="PNK-3'Pase"/>
    <property type="match status" value="1"/>
</dbReference>
<dbReference type="OrthoDB" id="19045at2759"/>
<dbReference type="PANTHER" id="PTHR12083:SF9">
    <property type="entry name" value="BIFUNCTIONAL POLYNUCLEOTIDE PHOSPHATASE_KINASE"/>
    <property type="match status" value="1"/>
</dbReference>
<dbReference type="InterPro" id="IPR036412">
    <property type="entry name" value="HAD-like_sf"/>
</dbReference>
<reference evidence="9" key="1">
    <citation type="submission" date="2025-08" db="UniProtKB">
        <authorList>
            <consortium name="RefSeq"/>
        </authorList>
    </citation>
    <scope>IDENTIFICATION</scope>
    <source>
        <tissue evidence="9">Whole organism</tissue>
    </source>
</reference>
<feature type="region of interest" description="Disordered" evidence="6">
    <location>
        <begin position="107"/>
        <end position="136"/>
    </location>
</feature>
<keyword evidence="5" id="KW-0539">Nucleus</keyword>
<keyword evidence="3" id="KW-0378">Hydrolase</keyword>
<proteinExistence type="predicted"/>
<evidence type="ECO:0000313" key="9">
    <source>
        <dbReference type="RefSeq" id="XP_026283681.1"/>
    </source>
</evidence>
<dbReference type="AlphaFoldDB" id="A0A6J1SYZ2"/>
<dbReference type="InterPro" id="IPR013954">
    <property type="entry name" value="PNK3P"/>
</dbReference>
<dbReference type="Pfam" id="PF17913">
    <property type="entry name" value="FHA_2"/>
    <property type="match status" value="1"/>
</dbReference>
<dbReference type="RefSeq" id="XP_026283681.1">
    <property type="nucleotide sequence ID" value="XM_026427896.2"/>
</dbReference>
<dbReference type="Proteomes" id="UP000504606">
    <property type="component" value="Unplaced"/>
</dbReference>
<dbReference type="SUPFAM" id="SSF49879">
    <property type="entry name" value="SMAD/FHA domain"/>
    <property type="match status" value="1"/>
</dbReference>
<dbReference type="NCBIfam" id="TIGR01662">
    <property type="entry name" value="HAD-SF-IIIA"/>
    <property type="match status" value="1"/>
</dbReference>
<dbReference type="SUPFAM" id="SSF52540">
    <property type="entry name" value="P-loop containing nucleoside triphosphate hydrolases"/>
    <property type="match status" value="1"/>
</dbReference>
<evidence type="ECO:0000256" key="6">
    <source>
        <dbReference type="SAM" id="MobiDB-lite"/>
    </source>
</evidence>
<dbReference type="InterPro" id="IPR006550">
    <property type="entry name" value="PNKP"/>
</dbReference>
<dbReference type="InterPro" id="IPR008984">
    <property type="entry name" value="SMAD_FHA_dom_sf"/>
</dbReference>
<dbReference type="GO" id="GO:0005634">
    <property type="term" value="C:nucleus"/>
    <property type="evidence" value="ECO:0007669"/>
    <property type="project" value="UniProtKB-SubCell"/>
</dbReference>
<dbReference type="GO" id="GO:0046404">
    <property type="term" value="F:ATP-dependent polydeoxyribonucleotide 5'-hydroxyl-kinase activity"/>
    <property type="evidence" value="ECO:0007669"/>
    <property type="project" value="InterPro"/>
</dbReference>
<dbReference type="Pfam" id="PF13671">
    <property type="entry name" value="AAA_33"/>
    <property type="match status" value="1"/>
</dbReference>
<protein>
    <submittedName>
        <fullName evidence="9">Uncharacterized protein F21D5.5</fullName>
    </submittedName>
</protein>
<keyword evidence="8" id="KW-1185">Reference proteome</keyword>